<protein>
    <submittedName>
        <fullName evidence="1">Uncharacterized protein</fullName>
    </submittedName>
</protein>
<reference evidence="1" key="1">
    <citation type="journal article" date="2021" name="Proc. Natl. Acad. Sci. U.S.A.">
        <title>A Catalog of Tens of Thousands of Viruses from Human Metagenomes Reveals Hidden Associations with Chronic Diseases.</title>
        <authorList>
            <person name="Tisza M.J."/>
            <person name="Buck C.B."/>
        </authorList>
    </citation>
    <scope>NUCLEOTIDE SEQUENCE</scope>
    <source>
        <strain evidence="1">CtplG2</strain>
    </source>
</reference>
<name>A0A8S5LWA6_9CAUD</name>
<proteinExistence type="predicted"/>
<dbReference type="EMBL" id="BK014753">
    <property type="protein sequence ID" value="DAD74192.1"/>
    <property type="molecule type" value="Genomic_DNA"/>
</dbReference>
<sequence length="251" mass="27895">MAGEKFIALEETSQEIKASVDNVKSNVDGLKTTDVPAIDTLVDEVLKRIGLTGDTGGSANLGSIMAKLNTLLTEIQNGVSGDNFSTTGFGKTIYTDNSMREFSRLNTNDYALCKFITPVSGVYNLKLKIKNQYQNDTTGKYASSFTFRVLRSSDDINIDTSTGYIIKSNEHMLIYDKAILGEPMEELSAKAKDILSKNSYKTDRLKSNGQFHEQNIKFYADKNEMIIVTNENPRDTPKHSIQNIVITYGNK</sequence>
<accession>A0A8S5LWA6</accession>
<organism evidence="1">
    <name type="scientific">Myoviridae sp. ctplG2</name>
    <dbReference type="NCBI Taxonomy" id="2826700"/>
    <lineage>
        <taxon>Viruses</taxon>
        <taxon>Duplodnaviria</taxon>
        <taxon>Heunggongvirae</taxon>
        <taxon>Uroviricota</taxon>
        <taxon>Caudoviricetes</taxon>
    </lineage>
</organism>
<evidence type="ECO:0000313" key="1">
    <source>
        <dbReference type="EMBL" id="DAD74192.1"/>
    </source>
</evidence>